<dbReference type="InterPro" id="IPR007159">
    <property type="entry name" value="SpoVT-AbrB_dom"/>
</dbReference>
<proteinExistence type="predicted"/>
<dbReference type="Proteomes" id="UP000245051">
    <property type="component" value="Chromosome"/>
</dbReference>
<evidence type="ECO:0000313" key="2">
    <source>
        <dbReference type="EMBL" id="AWK12872.1"/>
    </source>
</evidence>
<gene>
    <name evidence="2" type="ORF">DDQ41_12255</name>
</gene>
<evidence type="ECO:0000313" key="3">
    <source>
        <dbReference type="Proteomes" id="UP000245051"/>
    </source>
</evidence>
<protein>
    <recommendedName>
        <fullName evidence="1">SpoVT-AbrB domain-containing protein</fullName>
    </recommendedName>
</protein>
<evidence type="ECO:0000259" key="1">
    <source>
        <dbReference type="SMART" id="SM00966"/>
    </source>
</evidence>
<dbReference type="SUPFAM" id="SSF89447">
    <property type="entry name" value="AbrB/MazE/MraZ-like"/>
    <property type="match status" value="1"/>
</dbReference>
<dbReference type="SMART" id="SM00966">
    <property type="entry name" value="SpoVT_AbrB"/>
    <property type="match status" value="1"/>
</dbReference>
<feature type="domain" description="SpoVT-AbrB" evidence="1">
    <location>
        <begin position="7"/>
        <end position="53"/>
    </location>
</feature>
<sequence>MREPAEVTIGEDGTVSLPLGLLAEAGLSPGSRILAYSRGDGCIVLRREQDAMDELLDTGELG</sequence>
<accession>A0ABN5KRN4</accession>
<dbReference type="EMBL" id="CP029254">
    <property type="protein sequence ID" value="AWK12872.1"/>
    <property type="molecule type" value="Genomic_DNA"/>
</dbReference>
<keyword evidence="3" id="KW-1185">Reference proteome</keyword>
<dbReference type="InterPro" id="IPR037914">
    <property type="entry name" value="SpoVT-AbrB_sf"/>
</dbReference>
<reference evidence="2 3" key="1">
    <citation type="submission" date="2018-05" db="EMBL/GenBank/DDBJ databases">
        <title>Complete genome sequence of the Type Strain of Streptomyces spongiicola HNM0071, the producer of staurosporine.</title>
        <authorList>
            <person name="Zhou S."/>
            <person name="Huang X."/>
        </authorList>
    </citation>
    <scope>NUCLEOTIDE SEQUENCE [LARGE SCALE GENOMIC DNA]</scope>
    <source>
        <strain evidence="2 3">HNM0071</strain>
    </source>
</reference>
<organism evidence="2 3">
    <name type="scientific">Streptomyces spongiicola</name>
    <dbReference type="NCBI Taxonomy" id="1690221"/>
    <lineage>
        <taxon>Bacteria</taxon>
        <taxon>Bacillati</taxon>
        <taxon>Actinomycetota</taxon>
        <taxon>Actinomycetes</taxon>
        <taxon>Kitasatosporales</taxon>
        <taxon>Streptomycetaceae</taxon>
        <taxon>Streptomyces</taxon>
    </lineage>
</organism>
<name>A0ABN5KRN4_9ACTN</name>